<dbReference type="GO" id="GO:0005886">
    <property type="term" value="C:plasma membrane"/>
    <property type="evidence" value="ECO:0007669"/>
    <property type="project" value="UniProtKB-SubCell"/>
</dbReference>
<name>A0A7V4U010_CALAY</name>
<gene>
    <name evidence="21" type="ORF">ENK44_06725</name>
</gene>
<dbReference type="Gene3D" id="3.40.50.300">
    <property type="entry name" value="P-loop containing nucleotide triphosphate hydrolases"/>
    <property type="match status" value="1"/>
</dbReference>
<feature type="coiled-coil region" evidence="16">
    <location>
        <begin position="178"/>
        <end position="267"/>
    </location>
</feature>
<evidence type="ECO:0000256" key="1">
    <source>
        <dbReference type="ARBA" id="ARBA00004429"/>
    </source>
</evidence>
<comment type="catalytic activity">
    <reaction evidence="15">
        <text>L-tyrosyl-[protein] + ATP = O-phospho-L-tyrosyl-[protein] + ADP + H(+)</text>
        <dbReference type="Rhea" id="RHEA:10596"/>
        <dbReference type="Rhea" id="RHEA-COMP:10136"/>
        <dbReference type="Rhea" id="RHEA-COMP:20101"/>
        <dbReference type="ChEBI" id="CHEBI:15378"/>
        <dbReference type="ChEBI" id="CHEBI:30616"/>
        <dbReference type="ChEBI" id="CHEBI:46858"/>
        <dbReference type="ChEBI" id="CHEBI:61978"/>
        <dbReference type="ChEBI" id="CHEBI:456216"/>
        <dbReference type="EC" id="2.7.10.2"/>
    </reaction>
</comment>
<dbReference type="GO" id="GO:0042802">
    <property type="term" value="F:identical protein binding"/>
    <property type="evidence" value="ECO:0007669"/>
    <property type="project" value="UniProtKB-ARBA"/>
</dbReference>
<dbReference type="Pfam" id="PF13614">
    <property type="entry name" value="AAA_31"/>
    <property type="match status" value="1"/>
</dbReference>
<dbReference type="EMBL" id="DRQG01000064">
    <property type="protein sequence ID" value="HGY55373.1"/>
    <property type="molecule type" value="Genomic_DNA"/>
</dbReference>
<keyword evidence="8 17" id="KW-0812">Transmembrane</keyword>
<feature type="domain" description="AAA" evidence="19">
    <location>
        <begin position="564"/>
        <end position="712"/>
    </location>
</feature>
<dbReference type="InterPro" id="IPR003856">
    <property type="entry name" value="LPS_length_determ_N"/>
</dbReference>
<dbReference type="PANTHER" id="PTHR32309:SF13">
    <property type="entry name" value="FERRIC ENTEROBACTIN TRANSPORT PROTEIN FEPE"/>
    <property type="match status" value="1"/>
</dbReference>
<evidence type="ECO:0000256" key="8">
    <source>
        <dbReference type="ARBA" id="ARBA00022692"/>
    </source>
</evidence>
<feature type="domain" description="Polysaccharide chain length determinant N-terminal" evidence="18">
    <location>
        <begin position="11"/>
        <end position="100"/>
    </location>
</feature>
<comment type="similarity">
    <text evidence="3">Belongs to the etk/wzc family.</text>
</comment>
<reference evidence="21" key="1">
    <citation type="journal article" date="2020" name="mSystems">
        <title>Genome- and Community-Level Interaction Insights into Carbon Utilization and Element Cycling Functions of Hydrothermarchaeota in Hydrothermal Sediment.</title>
        <authorList>
            <person name="Zhou Z."/>
            <person name="Liu Y."/>
            <person name="Xu W."/>
            <person name="Pan J."/>
            <person name="Luo Z.H."/>
            <person name="Li M."/>
        </authorList>
    </citation>
    <scope>NUCLEOTIDE SEQUENCE [LARGE SCALE GENOMIC DNA]</scope>
    <source>
        <strain evidence="21">HyVt-577</strain>
    </source>
</reference>
<evidence type="ECO:0000259" key="19">
    <source>
        <dbReference type="Pfam" id="PF13614"/>
    </source>
</evidence>
<evidence type="ECO:0000256" key="12">
    <source>
        <dbReference type="ARBA" id="ARBA00022989"/>
    </source>
</evidence>
<evidence type="ECO:0000256" key="5">
    <source>
        <dbReference type="ARBA" id="ARBA00022475"/>
    </source>
</evidence>
<dbReference type="Pfam" id="PF02706">
    <property type="entry name" value="Wzz"/>
    <property type="match status" value="1"/>
</dbReference>
<keyword evidence="16" id="KW-0175">Coiled coil</keyword>
<dbReference type="GO" id="GO:0004715">
    <property type="term" value="F:non-membrane spanning protein tyrosine kinase activity"/>
    <property type="evidence" value="ECO:0007669"/>
    <property type="project" value="UniProtKB-EC"/>
</dbReference>
<evidence type="ECO:0000256" key="11">
    <source>
        <dbReference type="ARBA" id="ARBA00022840"/>
    </source>
</evidence>
<evidence type="ECO:0000256" key="9">
    <source>
        <dbReference type="ARBA" id="ARBA00022741"/>
    </source>
</evidence>
<evidence type="ECO:0000256" key="7">
    <source>
        <dbReference type="ARBA" id="ARBA00022679"/>
    </source>
</evidence>
<evidence type="ECO:0000256" key="4">
    <source>
        <dbReference type="ARBA" id="ARBA00011903"/>
    </source>
</evidence>
<comment type="caution">
    <text evidence="21">The sequence shown here is derived from an EMBL/GenBank/DDBJ whole genome shotgun (WGS) entry which is preliminary data.</text>
</comment>
<sequence length="757" mass="86238">MVEYEEEVESQVSLNDYLRILYRSRWLIIISFIVVFSATVFYTFTTDPEYEASTTLIIQSTGVMERSLFDFDYFGNRSTLISNQVEILKSRNLAEQVVKRLDLSDVRDSLRLFQPNEEGEYLSLRDMVSILRGNMQIDHKKDTDVITLTYVAESPFAAAYIVNTIADEYQLLNTKANRVQLNELKDFVEQQVAKKEEELRLSEERLRDYQEQEKLTNLDEETAELVNTLATYEAKLEEAQISLQATLEFKKSLEEQLNERRESLSSEISQISTPYLRSLQEQLAMAVAERTKYVIAIETEAEDANRRFFESNIHLYDEKINALRKKLQEEAKKISSSSMVSDPFQLTQELVSKLLTSEAEIKAGTAKINALQEVVNQYSQKLDALPAKVLELARLERRRKVDEQTYILMVTKLEETKIQAAAQNRNVYVIDKAIEPLEPVRPKKKLNLLLGVLIGLGLGVGLAFVREYFDNSVKSPEELEQLGFNVLTSIPKIQMQKFEKKIESRLEKLGPIEGKKIEARLITHLDPKSPVSEAYRTLRTNLQFSKIENDLKTILITSSGPKEGKSTTAANLAIAMAQAGRDVVLIDADLRRPVVHSIFNMDKDNGITNYLMGTISFDELPKKTFMDNLSVITSGVLPPNPSELLASKKMEELLKQLKNRFEIVIIDSPPVVAVTDAAILSTKVDGTILVVASEQTNRDALKRAYSLLDSVETRLLGVLLNGVDVEGMYGSYYYYYYHHYYGKTGRKKSTFFGRFFS</sequence>
<evidence type="ECO:0000256" key="3">
    <source>
        <dbReference type="ARBA" id="ARBA00008883"/>
    </source>
</evidence>
<evidence type="ECO:0000256" key="16">
    <source>
        <dbReference type="SAM" id="Coils"/>
    </source>
</evidence>
<dbReference type="CDD" id="cd05387">
    <property type="entry name" value="BY-kinase"/>
    <property type="match status" value="1"/>
</dbReference>
<feature type="domain" description="Tyrosine-protein kinase G-rich" evidence="20">
    <location>
        <begin position="393"/>
        <end position="467"/>
    </location>
</feature>
<dbReference type="InterPro" id="IPR050445">
    <property type="entry name" value="Bact_polysacc_biosynth/exp"/>
</dbReference>
<dbReference type="FunFam" id="3.40.50.300:FF:000527">
    <property type="entry name" value="Tyrosine-protein kinase etk"/>
    <property type="match status" value="1"/>
</dbReference>
<accession>A0A7V4U010</accession>
<keyword evidence="13 17" id="KW-0472">Membrane</keyword>
<evidence type="ECO:0000259" key="20">
    <source>
        <dbReference type="Pfam" id="PF13807"/>
    </source>
</evidence>
<keyword evidence="11" id="KW-0067">ATP-binding</keyword>
<evidence type="ECO:0000256" key="6">
    <source>
        <dbReference type="ARBA" id="ARBA00022519"/>
    </source>
</evidence>
<evidence type="ECO:0000259" key="18">
    <source>
        <dbReference type="Pfam" id="PF02706"/>
    </source>
</evidence>
<dbReference type="SUPFAM" id="SSF52540">
    <property type="entry name" value="P-loop containing nucleoside triphosphate hydrolases"/>
    <property type="match status" value="1"/>
</dbReference>
<evidence type="ECO:0000256" key="15">
    <source>
        <dbReference type="ARBA" id="ARBA00051245"/>
    </source>
</evidence>
<evidence type="ECO:0000256" key="10">
    <source>
        <dbReference type="ARBA" id="ARBA00022777"/>
    </source>
</evidence>
<dbReference type="NCBIfam" id="TIGR01007">
    <property type="entry name" value="eps_fam"/>
    <property type="match status" value="1"/>
</dbReference>
<proteinExistence type="inferred from homology"/>
<evidence type="ECO:0000313" key="21">
    <source>
        <dbReference type="EMBL" id="HGY55373.1"/>
    </source>
</evidence>
<dbReference type="InterPro" id="IPR025669">
    <property type="entry name" value="AAA_dom"/>
</dbReference>
<dbReference type="AlphaFoldDB" id="A0A7V4U010"/>
<keyword evidence="12 17" id="KW-1133">Transmembrane helix</keyword>
<feature type="transmembrane region" description="Helical" evidence="17">
    <location>
        <begin position="26"/>
        <end position="44"/>
    </location>
</feature>
<keyword evidence="10" id="KW-0418">Kinase</keyword>
<dbReference type="PANTHER" id="PTHR32309">
    <property type="entry name" value="TYROSINE-PROTEIN KINASE"/>
    <property type="match status" value="1"/>
</dbReference>
<dbReference type="InterPro" id="IPR027417">
    <property type="entry name" value="P-loop_NTPase"/>
</dbReference>
<dbReference type="EC" id="2.7.10.2" evidence="4"/>
<dbReference type="GO" id="GO:0005524">
    <property type="term" value="F:ATP binding"/>
    <property type="evidence" value="ECO:0007669"/>
    <property type="project" value="UniProtKB-KW"/>
</dbReference>
<evidence type="ECO:0000256" key="13">
    <source>
        <dbReference type="ARBA" id="ARBA00023136"/>
    </source>
</evidence>
<evidence type="ECO:0000256" key="14">
    <source>
        <dbReference type="ARBA" id="ARBA00023137"/>
    </source>
</evidence>
<organism evidence="21">
    <name type="scientific">Caldithrix abyssi</name>
    <dbReference type="NCBI Taxonomy" id="187145"/>
    <lineage>
        <taxon>Bacteria</taxon>
        <taxon>Pseudomonadati</taxon>
        <taxon>Calditrichota</taxon>
        <taxon>Calditrichia</taxon>
        <taxon>Calditrichales</taxon>
        <taxon>Calditrichaceae</taxon>
        <taxon>Caldithrix</taxon>
    </lineage>
</organism>
<evidence type="ECO:0000256" key="2">
    <source>
        <dbReference type="ARBA" id="ARBA00007316"/>
    </source>
</evidence>
<dbReference type="InterPro" id="IPR005702">
    <property type="entry name" value="Wzc-like_C"/>
</dbReference>
<dbReference type="Pfam" id="PF13807">
    <property type="entry name" value="GNVR"/>
    <property type="match status" value="1"/>
</dbReference>
<dbReference type="Proteomes" id="UP000885779">
    <property type="component" value="Unassembled WGS sequence"/>
</dbReference>
<keyword evidence="14" id="KW-0829">Tyrosine-protein kinase</keyword>
<comment type="similarity">
    <text evidence="2">Belongs to the CpsD/CapB family.</text>
</comment>
<keyword evidence="6" id="KW-0997">Cell inner membrane</keyword>
<protein>
    <recommendedName>
        <fullName evidence="4">non-specific protein-tyrosine kinase</fullName>
        <ecNumber evidence="4">2.7.10.2</ecNumber>
    </recommendedName>
</protein>
<keyword evidence="5" id="KW-1003">Cell membrane</keyword>
<dbReference type="InterPro" id="IPR032807">
    <property type="entry name" value="GNVR"/>
</dbReference>
<evidence type="ECO:0000256" key="17">
    <source>
        <dbReference type="SAM" id="Phobius"/>
    </source>
</evidence>
<keyword evidence="9" id="KW-0547">Nucleotide-binding</keyword>
<comment type="subcellular location">
    <subcellularLocation>
        <location evidence="1">Cell inner membrane</location>
        <topology evidence="1">Multi-pass membrane protein</topology>
    </subcellularLocation>
</comment>
<keyword evidence="7 21" id="KW-0808">Transferase</keyword>